<feature type="non-terminal residue" evidence="8">
    <location>
        <position position="145"/>
    </location>
</feature>
<dbReference type="GO" id="GO:0018423">
    <property type="term" value="F:protein C-terminal leucine carboxyl O-methyltransferase activity"/>
    <property type="evidence" value="ECO:0007669"/>
    <property type="project" value="UniProtKB-EC"/>
</dbReference>
<evidence type="ECO:0000256" key="2">
    <source>
        <dbReference type="ARBA" id="ARBA00010703"/>
    </source>
</evidence>
<keyword evidence="9" id="KW-1185">Reference proteome</keyword>
<evidence type="ECO:0000256" key="6">
    <source>
        <dbReference type="ARBA" id="ARBA00022691"/>
    </source>
</evidence>
<evidence type="ECO:0000256" key="7">
    <source>
        <dbReference type="ARBA" id="ARBA00032526"/>
    </source>
</evidence>
<dbReference type="OMA" id="FACWAVI"/>
<comment type="caution">
    <text evidence="8">The sequence shown here is derived from an EMBL/GenBank/DDBJ whole genome shotgun (WGS) entry which is preliminary data.</text>
</comment>
<dbReference type="AlphaFoldDB" id="A0AA38FF44"/>
<dbReference type="InterPro" id="IPR029063">
    <property type="entry name" value="SAM-dependent_MTases_sf"/>
</dbReference>
<accession>A0AA38FF44</accession>
<proteinExistence type="inferred from homology"/>
<organism evidence="8 9">
    <name type="scientific">Taxus chinensis</name>
    <name type="common">Chinese yew</name>
    <name type="synonym">Taxus wallichiana var. chinensis</name>
    <dbReference type="NCBI Taxonomy" id="29808"/>
    <lineage>
        <taxon>Eukaryota</taxon>
        <taxon>Viridiplantae</taxon>
        <taxon>Streptophyta</taxon>
        <taxon>Embryophyta</taxon>
        <taxon>Tracheophyta</taxon>
        <taxon>Spermatophyta</taxon>
        <taxon>Pinopsida</taxon>
        <taxon>Pinidae</taxon>
        <taxon>Conifers II</taxon>
        <taxon>Cupressales</taxon>
        <taxon>Taxaceae</taxon>
        <taxon>Taxus</taxon>
    </lineage>
</organism>
<sequence length="145" mass="16463">KEMASSSSNRDAVQATNDDATASKLSCVKKGYIKDNYVHLFVRRQVKRAPIINRGYYARWAAMRKLLFQFLDAETQTVDDTPLKKQVLSLGAGYDTTFFQLQEEGKAPTLYVELDFKEVTSKKAAIINSHEQLREKIGKSPRISQ</sequence>
<dbReference type="InterPro" id="IPR007213">
    <property type="entry name" value="Ppm1/Ppm2/Tcmp"/>
</dbReference>
<keyword evidence="5" id="KW-0808">Transferase</keyword>
<evidence type="ECO:0000313" key="9">
    <source>
        <dbReference type="Proteomes" id="UP000824469"/>
    </source>
</evidence>
<comment type="catalytic activity">
    <reaction evidence="1">
        <text>[phosphatase 2A protein]-C-terminal L-leucine + S-adenosyl-L-methionine = [phosphatase 2A protein]-C-terminal L-leucine methyl ester + S-adenosyl-L-homocysteine</text>
        <dbReference type="Rhea" id="RHEA:48544"/>
        <dbReference type="Rhea" id="RHEA-COMP:12134"/>
        <dbReference type="Rhea" id="RHEA-COMP:12135"/>
        <dbReference type="ChEBI" id="CHEBI:57856"/>
        <dbReference type="ChEBI" id="CHEBI:59789"/>
        <dbReference type="ChEBI" id="CHEBI:90516"/>
        <dbReference type="ChEBI" id="CHEBI:90517"/>
        <dbReference type="EC" id="2.1.1.233"/>
    </reaction>
</comment>
<evidence type="ECO:0000256" key="1">
    <source>
        <dbReference type="ARBA" id="ARBA00000724"/>
    </source>
</evidence>
<dbReference type="GO" id="GO:0032259">
    <property type="term" value="P:methylation"/>
    <property type="evidence" value="ECO:0007669"/>
    <property type="project" value="UniProtKB-KW"/>
</dbReference>
<dbReference type="Pfam" id="PF04072">
    <property type="entry name" value="LCM"/>
    <property type="match status" value="1"/>
</dbReference>
<dbReference type="Proteomes" id="UP000824469">
    <property type="component" value="Unassembled WGS sequence"/>
</dbReference>
<keyword evidence="6" id="KW-0949">S-adenosyl-L-methionine</keyword>
<protein>
    <recommendedName>
        <fullName evidence="3">[phosphatase 2A protein]-leucine-carboxy methyltransferase</fullName>
        <ecNumber evidence="3">2.1.1.233</ecNumber>
    </recommendedName>
    <alternativeName>
        <fullName evidence="7">[Phosphatase 2A protein]-leucine-carboxy methyltransferase 1</fullName>
    </alternativeName>
</protein>
<dbReference type="PANTHER" id="PTHR13600:SF21">
    <property type="entry name" value="LEUCINE CARBOXYL METHYLTRANSFERASE 1"/>
    <property type="match status" value="1"/>
</dbReference>
<evidence type="ECO:0000256" key="3">
    <source>
        <dbReference type="ARBA" id="ARBA00012834"/>
    </source>
</evidence>
<dbReference type="SUPFAM" id="SSF53335">
    <property type="entry name" value="S-adenosyl-L-methionine-dependent methyltransferases"/>
    <property type="match status" value="1"/>
</dbReference>
<evidence type="ECO:0000256" key="4">
    <source>
        <dbReference type="ARBA" id="ARBA00022603"/>
    </source>
</evidence>
<dbReference type="EMBL" id="JAHRHJ020000009">
    <property type="protein sequence ID" value="KAH9300278.1"/>
    <property type="molecule type" value="Genomic_DNA"/>
</dbReference>
<name>A0AA38FF44_TAXCH</name>
<evidence type="ECO:0000256" key="5">
    <source>
        <dbReference type="ARBA" id="ARBA00022679"/>
    </source>
</evidence>
<keyword evidence="4" id="KW-0489">Methyltransferase</keyword>
<dbReference type="Gene3D" id="3.40.50.150">
    <property type="entry name" value="Vaccinia Virus protein VP39"/>
    <property type="match status" value="1"/>
</dbReference>
<comment type="similarity">
    <text evidence="2">Belongs to the methyltransferase superfamily. LCMT family.</text>
</comment>
<dbReference type="InterPro" id="IPR016651">
    <property type="entry name" value="LCMT1"/>
</dbReference>
<reference evidence="8 9" key="1">
    <citation type="journal article" date="2021" name="Nat. Plants">
        <title>The Taxus genome provides insights into paclitaxel biosynthesis.</title>
        <authorList>
            <person name="Xiong X."/>
            <person name="Gou J."/>
            <person name="Liao Q."/>
            <person name="Li Y."/>
            <person name="Zhou Q."/>
            <person name="Bi G."/>
            <person name="Li C."/>
            <person name="Du R."/>
            <person name="Wang X."/>
            <person name="Sun T."/>
            <person name="Guo L."/>
            <person name="Liang H."/>
            <person name="Lu P."/>
            <person name="Wu Y."/>
            <person name="Zhang Z."/>
            <person name="Ro D.K."/>
            <person name="Shang Y."/>
            <person name="Huang S."/>
            <person name="Yan J."/>
        </authorList>
    </citation>
    <scope>NUCLEOTIDE SEQUENCE [LARGE SCALE GENOMIC DNA]</scope>
    <source>
        <strain evidence="8">Ta-2019</strain>
    </source>
</reference>
<evidence type="ECO:0000313" key="8">
    <source>
        <dbReference type="EMBL" id="KAH9300278.1"/>
    </source>
</evidence>
<dbReference type="PANTHER" id="PTHR13600">
    <property type="entry name" value="LEUCINE CARBOXYL METHYLTRANSFERASE"/>
    <property type="match status" value="1"/>
</dbReference>
<gene>
    <name evidence="8" type="ORF">KI387_011861</name>
</gene>
<dbReference type="EC" id="2.1.1.233" evidence="3"/>
<feature type="non-terminal residue" evidence="8">
    <location>
        <position position="1"/>
    </location>
</feature>